<feature type="domain" description="HNH endonuclease 5" evidence="1">
    <location>
        <begin position="97"/>
        <end position="135"/>
    </location>
</feature>
<dbReference type="EMBL" id="JN638751">
    <property type="protein sequence ID" value="AEO93417.1"/>
    <property type="molecule type" value="Genomic_DNA"/>
</dbReference>
<dbReference type="Pfam" id="PF14279">
    <property type="entry name" value="HNH_5"/>
    <property type="match status" value="1"/>
</dbReference>
<evidence type="ECO:0000313" key="2">
    <source>
        <dbReference type="EMBL" id="AEO93417.1"/>
    </source>
</evidence>
<dbReference type="OrthoDB" id="28128at10239"/>
<dbReference type="KEGG" id="vg:18563373"/>
<dbReference type="RefSeq" id="YP_009015460.1">
    <property type="nucleotide sequence ID" value="NC_023719.1"/>
</dbReference>
<dbReference type="Gene3D" id="1.10.30.50">
    <property type="match status" value="1"/>
</dbReference>
<sequence length="138" mass="15940">MVEEILIQQLYSASLLRKEMYSIEDVLSKRVESYFKSKDSKVDFDGDLIKMNSQRYEVFDLKGIICCSCGLEGRFFAKERGNESYPYHFNLYAVNDKGEEVLMTKDHIVPVSKGGKNHISNYQTMCIICNEKKGNQEV</sequence>
<dbReference type="InterPro" id="IPR029471">
    <property type="entry name" value="HNH_5"/>
</dbReference>
<dbReference type="CDD" id="cd00085">
    <property type="entry name" value="HNHc"/>
    <property type="match status" value="1"/>
</dbReference>
<dbReference type="InterPro" id="IPR003615">
    <property type="entry name" value="HNH_nuc"/>
</dbReference>
<organism evidence="2 3">
    <name type="scientific">Bacillus phage G</name>
    <dbReference type="NCBI Taxonomy" id="2884420"/>
    <lineage>
        <taxon>Viruses</taxon>
        <taxon>Duplodnaviria</taxon>
        <taxon>Heunggongvirae</taxon>
        <taxon>Uroviricota</taxon>
        <taxon>Caudoviricetes</taxon>
        <taxon>Donellivirus</taxon>
        <taxon>Donellivirus gee</taxon>
    </lineage>
</organism>
<protein>
    <submittedName>
        <fullName evidence="2">Gp157</fullName>
    </submittedName>
</protein>
<gene>
    <name evidence="2" type="primary">157</name>
    <name evidence="2" type="ORF">G_157</name>
</gene>
<reference evidence="2 3" key="1">
    <citation type="submission" date="2011-09" db="EMBL/GenBank/DDBJ databases">
        <authorList>
            <person name="Pope W.H."/>
            <person name="Pedulla M.L."/>
            <person name="Ford M.E."/>
            <person name="Peebles C.L."/>
            <person name="Hatfull G.H."/>
            <person name="Hendrix R.W."/>
        </authorList>
    </citation>
    <scope>NUCLEOTIDE SEQUENCE [LARGE SCALE GENOMIC DNA]</scope>
    <source>
        <strain evidence="2">G</strain>
    </source>
</reference>
<dbReference type="GeneID" id="18563373"/>
<keyword evidence="3" id="KW-1185">Reference proteome</keyword>
<name>G3MBM3_9CAUD</name>
<evidence type="ECO:0000259" key="1">
    <source>
        <dbReference type="Pfam" id="PF14279"/>
    </source>
</evidence>
<evidence type="ECO:0000313" key="3">
    <source>
        <dbReference type="Proteomes" id="UP000009273"/>
    </source>
</evidence>
<accession>G3MBM3</accession>
<proteinExistence type="predicted"/>
<dbReference type="Proteomes" id="UP000009273">
    <property type="component" value="Segment"/>
</dbReference>